<comment type="similarity">
    <text evidence="2">Belongs to the NrfD family.</text>
</comment>
<feature type="transmembrane region" description="Helical" evidence="7">
    <location>
        <begin position="233"/>
        <end position="254"/>
    </location>
</feature>
<feature type="transmembrane region" description="Helical" evidence="7">
    <location>
        <begin position="99"/>
        <end position="118"/>
    </location>
</feature>
<feature type="transmembrane region" description="Helical" evidence="7">
    <location>
        <begin position="21"/>
        <end position="40"/>
    </location>
</feature>
<keyword evidence="6 7" id="KW-0472">Membrane</keyword>
<feature type="transmembrane region" description="Helical" evidence="7">
    <location>
        <begin position="280"/>
        <end position="299"/>
    </location>
</feature>
<dbReference type="PANTHER" id="PTHR34856">
    <property type="entry name" value="PROTEIN NRFD"/>
    <property type="match status" value="1"/>
</dbReference>
<keyword evidence="5 7" id="KW-1133">Transmembrane helix</keyword>
<feature type="transmembrane region" description="Helical" evidence="7">
    <location>
        <begin position="358"/>
        <end position="379"/>
    </location>
</feature>
<feature type="transmembrane region" description="Helical" evidence="7">
    <location>
        <begin position="167"/>
        <end position="187"/>
    </location>
</feature>
<evidence type="ECO:0000256" key="1">
    <source>
        <dbReference type="ARBA" id="ARBA00004651"/>
    </source>
</evidence>
<organism evidence="8">
    <name type="scientific">hydrothermal vent metagenome</name>
    <dbReference type="NCBI Taxonomy" id="652676"/>
    <lineage>
        <taxon>unclassified sequences</taxon>
        <taxon>metagenomes</taxon>
        <taxon>ecological metagenomes</taxon>
    </lineage>
</organism>
<dbReference type="AlphaFoldDB" id="A0A1W1CMR4"/>
<evidence type="ECO:0000256" key="5">
    <source>
        <dbReference type="ARBA" id="ARBA00022989"/>
    </source>
</evidence>
<evidence type="ECO:0000256" key="7">
    <source>
        <dbReference type="SAM" id="Phobius"/>
    </source>
</evidence>
<protein>
    <submittedName>
        <fullName evidence="8">MOLYBDOPTERIN OXIDOREDUCTASE, MEMBRANE SUBUNIT</fullName>
    </submittedName>
</protein>
<reference evidence="8" key="1">
    <citation type="submission" date="2016-10" db="EMBL/GenBank/DDBJ databases">
        <authorList>
            <person name="de Groot N.N."/>
        </authorList>
    </citation>
    <scope>NUCLEOTIDE SEQUENCE</scope>
</reference>
<dbReference type="Pfam" id="PF03916">
    <property type="entry name" value="NrfD"/>
    <property type="match status" value="1"/>
</dbReference>
<dbReference type="GO" id="GO:0005886">
    <property type="term" value="C:plasma membrane"/>
    <property type="evidence" value="ECO:0007669"/>
    <property type="project" value="UniProtKB-SubCell"/>
</dbReference>
<evidence type="ECO:0000256" key="6">
    <source>
        <dbReference type="ARBA" id="ARBA00023136"/>
    </source>
</evidence>
<sequence>MMMKDFIPLKENIHINLNFSMVGKIVAAASIILIGFYLFGVVNFLEHGHHAYNTTREHPWGFLVSAYEFFVALSMGTIAIATSAIFFDIKALKPLVKRMLVFGLLALIAGFAVFLFEIGHPITMVIYTALSGHPTSALFWLGVFYPLTMLFTAITYVLYVKGKESKVYSMLALIFANSSILTAGSIFGLLNDNAFASGVFYQIEFIASGILGGIFLFSIIAKFFITTKEFEKGVLLLKGASIALISLLLIMYLVKFLQAVYGDVPGKVEIVEHIFASPRFWLFEILLGLVFPLFVAIWGSKEKIGVFCLASVFGLIGLMSARINVVEAVQIVPKQLMKVTEYQLPPSIISYTPSITEWAIGLGAIGIFIFLLFIAESVLKLDKKDAH</sequence>
<evidence type="ECO:0000313" key="8">
    <source>
        <dbReference type="EMBL" id="SFV66941.1"/>
    </source>
</evidence>
<name>A0A1W1CMR4_9ZZZZ</name>
<feature type="transmembrane region" description="Helical" evidence="7">
    <location>
        <begin position="60"/>
        <end position="87"/>
    </location>
</feature>
<feature type="transmembrane region" description="Helical" evidence="7">
    <location>
        <begin position="138"/>
        <end position="160"/>
    </location>
</feature>
<dbReference type="EMBL" id="FPHL01000045">
    <property type="protein sequence ID" value="SFV66941.1"/>
    <property type="molecule type" value="Genomic_DNA"/>
</dbReference>
<keyword evidence="3" id="KW-1003">Cell membrane</keyword>
<evidence type="ECO:0000256" key="4">
    <source>
        <dbReference type="ARBA" id="ARBA00022692"/>
    </source>
</evidence>
<evidence type="ECO:0000256" key="2">
    <source>
        <dbReference type="ARBA" id="ARBA00008929"/>
    </source>
</evidence>
<dbReference type="InterPro" id="IPR005614">
    <property type="entry name" value="NrfD-like"/>
</dbReference>
<dbReference type="PANTHER" id="PTHR34856:SF2">
    <property type="entry name" value="PROTEIN NRFD"/>
    <property type="match status" value="1"/>
</dbReference>
<evidence type="ECO:0000256" key="3">
    <source>
        <dbReference type="ARBA" id="ARBA00022475"/>
    </source>
</evidence>
<dbReference type="InterPro" id="IPR052049">
    <property type="entry name" value="Electron_transfer_protein"/>
</dbReference>
<keyword evidence="4 7" id="KW-0812">Transmembrane</keyword>
<feature type="transmembrane region" description="Helical" evidence="7">
    <location>
        <begin position="199"/>
        <end position="221"/>
    </location>
</feature>
<comment type="subcellular location">
    <subcellularLocation>
        <location evidence="1">Cell membrane</location>
        <topology evidence="1">Multi-pass membrane protein</topology>
    </subcellularLocation>
</comment>
<feature type="transmembrane region" description="Helical" evidence="7">
    <location>
        <begin position="306"/>
        <end position="325"/>
    </location>
</feature>
<gene>
    <name evidence="8" type="ORF">MNB_SV-10-879</name>
</gene>
<proteinExistence type="inferred from homology"/>
<accession>A0A1W1CMR4</accession>